<proteinExistence type="predicted"/>
<dbReference type="Proteomes" id="UP000693738">
    <property type="component" value="Unassembled WGS sequence"/>
</dbReference>
<gene>
    <name evidence="2" type="ORF">FEQUK3_LOCUS1667</name>
</gene>
<name>A0A8J2IGM9_FUSEQ</name>
<dbReference type="AlphaFoldDB" id="A0A8J2IGM9"/>
<evidence type="ECO:0000313" key="2">
    <source>
        <dbReference type="EMBL" id="CAG7555942.1"/>
    </source>
</evidence>
<evidence type="ECO:0000313" key="3">
    <source>
        <dbReference type="Proteomes" id="UP000693738"/>
    </source>
</evidence>
<dbReference type="Pfam" id="PF00293">
    <property type="entry name" value="NUDIX"/>
    <property type="match status" value="1"/>
</dbReference>
<comment type="caution">
    <text evidence="2">The sequence shown here is derived from an EMBL/GenBank/DDBJ whole genome shotgun (WGS) entry which is preliminary data.</text>
</comment>
<feature type="domain" description="Nudix hydrolase" evidence="1">
    <location>
        <begin position="18"/>
        <end position="158"/>
    </location>
</feature>
<dbReference type="EMBL" id="CAJSTJ010000077">
    <property type="protein sequence ID" value="CAG7555942.1"/>
    <property type="molecule type" value="Genomic_DNA"/>
</dbReference>
<accession>A0A8J2IGM9</accession>
<dbReference type="PANTHER" id="PTHR43736">
    <property type="entry name" value="ADP-RIBOSE PYROPHOSPHATASE"/>
    <property type="match status" value="1"/>
</dbReference>
<dbReference type="PANTHER" id="PTHR43736:SF1">
    <property type="entry name" value="DIHYDRONEOPTERIN TRIPHOSPHATE DIPHOSPHATASE"/>
    <property type="match status" value="1"/>
</dbReference>
<reference evidence="2" key="1">
    <citation type="submission" date="2021-05" db="EMBL/GenBank/DDBJ databases">
        <authorList>
            <person name="Khan N."/>
        </authorList>
    </citation>
    <scope>NUCLEOTIDE SEQUENCE</scope>
</reference>
<protein>
    <recommendedName>
        <fullName evidence="1">Nudix hydrolase domain-containing protein</fullName>
    </recommendedName>
</protein>
<dbReference type="PROSITE" id="PS51462">
    <property type="entry name" value="NUDIX"/>
    <property type="match status" value="1"/>
</dbReference>
<sequence>MSNTVALDYARNILFTKVDKITVGAAILHKNKRSILMLKRAAHETYYPKVFELPGGKVNEGEKIHDAIVGEVKEKTGLAVTKVVASLEPFTYFTEKTVDEKIILRTTLQLSYVVEVKEDGDGFVIDLEEHSEGRWVESDEVDGIVMTGEMRKLVLQALQMK</sequence>
<dbReference type="InterPro" id="IPR000086">
    <property type="entry name" value="NUDIX_hydrolase_dom"/>
</dbReference>
<evidence type="ECO:0000259" key="1">
    <source>
        <dbReference type="PROSITE" id="PS51462"/>
    </source>
</evidence>
<organism evidence="2 3">
    <name type="scientific">Fusarium equiseti</name>
    <name type="common">Fusarium scirpi</name>
    <dbReference type="NCBI Taxonomy" id="61235"/>
    <lineage>
        <taxon>Eukaryota</taxon>
        <taxon>Fungi</taxon>
        <taxon>Dikarya</taxon>
        <taxon>Ascomycota</taxon>
        <taxon>Pezizomycotina</taxon>
        <taxon>Sordariomycetes</taxon>
        <taxon>Hypocreomycetidae</taxon>
        <taxon>Hypocreales</taxon>
        <taxon>Nectriaceae</taxon>
        <taxon>Fusarium</taxon>
        <taxon>Fusarium incarnatum-equiseti species complex</taxon>
    </lineage>
</organism>